<dbReference type="OrthoDB" id="9762242at2"/>
<dbReference type="EMBL" id="QWZQ01000012">
    <property type="protein sequence ID" value="RRK10909.1"/>
    <property type="molecule type" value="Genomic_DNA"/>
</dbReference>
<organism evidence="4 5">
    <name type="scientific">Lactiplantibacillus garii</name>
    <dbReference type="NCBI Taxonomy" id="2306423"/>
    <lineage>
        <taxon>Bacteria</taxon>
        <taxon>Bacillati</taxon>
        <taxon>Bacillota</taxon>
        <taxon>Bacilli</taxon>
        <taxon>Lactobacillales</taxon>
        <taxon>Lactobacillaceae</taxon>
        <taxon>Lactiplantibacillus</taxon>
    </lineage>
</organism>
<dbReference type="Proteomes" id="UP000283633">
    <property type="component" value="Unassembled WGS sequence"/>
</dbReference>
<reference evidence="4 5" key="1">
    <citation type="submission" date="2018-08" db="EMBL/GenBank/DDBJ databases">
        <title>Genome Lactobacillus garii FI11369.</title>
        <authorList>
            <person name="Diaz M."/>
            <person name="Narbad A."/>
        </authorList>
    </citation>
    <scope>NUCLEOTIDE SEQUENCE [LARGE SCALE GENOMIC DNA]</scope>
    <source>
        <strain evidence="4 5">FI11369</strain>
    </source>
</reference>
<dbReference type="InterPro" id="IPR020845">
    <property type="entry name" value="AMP-binding_CS"/>
</dbReference>
<comment type="similarity">
    <text evidence="1">Belongs to the ATP-dependent AMP-binding enzyme family.</text>
</comment>
<evidence type="ECO:0000256" key="1">
    <source>
        <dbReference type="ARBA" id="ARBA00006432"/>
    </source>
</evidence>
<dbReference type="GO" id="GO:0006631">
    <property type="term" value="P:fatty acid metabolic process"/>
    <property type="evidence" value="ECO:0007669"/>
    <property type="project" value="TreeGrafter"/>
</dbReference>
<dbReference type="AlphaFoldDB" id="A0A426D8G5"/>
<proteinExistence type="inferred from homology"/>
<keyword evidence="5" id="KW-1185">Reference proteome</keyword>
<evidence type="ECO:0000313" key="4">
    <source>
        <dbReference type="EMBL" id="RRK10909.1"/>
    </source>
</evidence>
<sequence length="439" mass="48527">MTNSNSLQAPSTFPLTIAAVWRKRCTKTPDKTFLIQDRQRLTYREVDQLSEQAVNFLDTLHLTRGAVVAIQMATSITAVQLMLACIKQGITVLPLNPHLDPDEAQALVDRMEPAVMVTQSDGRNSLSLNDCPAGYERQAVRLSQVPLQVLTRHHQTVTADGDHPAVIMCTSGTTSFSKGVILSDQNILYSELQFNRIYGITANDVLVLPSGMYHAIGFHHGLVSTMLAGSTLVLMRHYSVAGLKRAVLTYHCTYLVTVPTVIYDVLSWFKRPNSLRFIISGGSPLSFDLIKRAKSVQLPVYNIYGLTECAPFLCTTPAYFEMKQQQTTAGYPIDGVRVAILDDLHRPIHEKGQVGQIVVKGPVVFGGYYHDPVKTKQALTADGWLKTGDLGHWNRDQALAVDGRSKDVIIRGGRKYFGLRDRTRTVTAPPHSGGRRGRA</sequence>
<dbReference type="PANTHER" id="PTHR43201">
    <property type="entry name" value="ACYL-COA SYNTHETASE"/>
    <property type="match status" value="1"/>
</dbReference>
<protein>
    <submittedName>
        <fullName evidence="4">Long-chain fatty acid--CoA ligase</fullName>
    </submittedName>
</protein>
<name>A0A426D8G5_9LACO</name>
<dbReference type="PROSITE" id="PS00455">
    <property type="entry name" value="AMP_BINDING"/>
    <property type="match status" value="1"/>
</dbReference>
<dbReference type="Gene3D" id="3.40.50.12780">
    <property type="entry name" value="N-terminal domain of ligase-like"/>
    <property type="match status" value="1"/>
</dbReference>
<gene>
    <name evidence="4" type="ORF">D1831_04965</name>
</gene>
<comment type="caution">
    <text evidence="4">The sequence shown here is derived from an EMBL/GenBank/DDBJ whole genome shotgun (WGS) entry which is preliminary data.</text>
</comment>
<dbReference type="SUPFAM" id="SSF56801">
    <property type="entry name" value="Acetyl-CoA synthetase-like"/>
    <property type="match status" value="1"/>
</dbReference>
<dbReference type="InterPro" id="IPR042099">
    <property type="entry name" value="ANL_N_sf"/>
</dbReference>
<dbReference type="GO" id="GO:0031956">
    <property type="term" value="F:medium-chain fatty acid-CoA ligase activity"/>
    <property type="evidence" value="ECO:0007669"/>
    <property type="project" value="TreeGrafter"/>
</dbReference>
<dbReference type="PANTHER" id="PTHR43201:SF5">
    <property type="entry name" value="MEDIUM-CHAIN ACYL-COA LIGASE ACSF2, MITOCHONDRIAL"/>
    <property type="match status" value="1"/>
</dbReference>
<accession>A0A426D8G5</accession>
<dbReference type="RefSeq" id="WP_125071822.1">
    <property type="nucleotide sequence ID" value="NZ_QWZQ01000012.1"/>
</dbReference>
<feature type="domain" description="AMP-dependent synthetase/ligase" evidence="3">
    <location>
        <begin position="22"/>
        <end position="369"/>
    </location>
</feature>
<evidence type="ECO:0000313" key="5">
    <source>
        <dbReference type="Proteomes" id="UP000283633"/>
    </source>
</evidence>
<evidence type="ECO:0000256" key="2">
    <source>
        <dbReference type="ARBA" id="ARBA00022598"/>
    </source>
</evidence>
<evidence type="ECO:0000259" key="3">
    <source>
        <dbReference type="Pfam" id="PF00501"/>
    </source>
</evidence>
<dbReference type="Pfam" id="PF00501">
    <property type="entry name" value="AMP-binding"/>
    <property type="match status" value="1"/>
</dbReference>
<keyword evidence="2 4" id="KW-0436">Ligase</keyword>
<dbReference type="InterPro" id="IPR000873">
    <property type="entry name" value="AMP-dep_synth/lig_dom"/>
</dbReference>